<feature type="compositionally biased region" description="Basic and acidic residues" evidence="1">
    <location>
        <begin position="15"/>
        <end position="46"/>
    </location>
</feature>
<accession>A0ABX5AU70</accession>
<feature type="transmembrane region" description="Helical" evidence="2">
    <location>
        <begin position="103"/>
        <end position="122"/>
    </location>
</feature>
<keyword evidence="2" id="KW-0472">Membrane</keyword>
<feature type="region of interest" description="Disordered" evidence="1">
    <location>
        <begin position="1"/>
        <end position="46"/>
    </location>
</feature>
<evidence type="ECO:0000256" key="1">
    <source>
        <dbReference type="SAM" id="MobiDB-lite"/>
    </source>
</evidence>
<dbReference type="RefSeq" id="WP_104475747.1">
    <property type="nucleotide sequence ID" value="NZ_MPZN01000036.1"/>
</dbReference>
<keyword evidence="4" id="KW-1185">Reference proteome</keyword>
<dbReference type="Gene3D" id="1.20.120.20">
    <property type="entry name" value="Apolipoprotein"/>
    <property type="match status" value="1"/>
</dbReference>
<evidence type="ECO:0008006" key="5">
    <source>
        <dbReference type="Google" id="ProtNLM"/>
    </source>
</evidence>
<dbReference type="Proteomes" id="UP000237755">
    <property type="component" value="Unassembled WGS sequence"/>
</dbReference>
<name>A0ABX5AU70_9MICO</name>
<proteinExistence type="predicted"/>
<keyword evidence="2" id="KW-1133">Transmembrane helix</keyword>
<reference evidence="3 4" key="1">
    <citation type="journal article" date="2008" name="Int. J. Syst. Evol. Microbiol.">
        <title>Leifsonia pindariensis sp. nov., isolated from the Pindari glacier of the Indian Himalayas, and emended description of the genus Leifsonia.</title>
        <authorList>
            <person name="Reddy G.S."/>
            <person name="Prabagaran S.R."/>
            <person name="Shivaji S."/>
        </authorList>
    </citation>
    <scope>NUCLEOTIDE SEQUENCE [LARGE SCALE GENOMIC DNA]</scope>
    <source>
        <strain evidence="3 4">PON 10</strain>
    </source>
</reference>
<protein>
    <recommendedName>
        <fullName evidence="5">CsbD-like domain-containing protein</fullName>
    </recommendedName>
</protein>
<organism evidence="3 4">
    <name type="scientific">Microterricola pindariensis</name>
    <dbReference type="NCBI Taxonomy" id="478010"/>
    <lineage>
        <taxon>Bacteria</taxon>
        <taxon>Bacillati</taxon>
        <taxon>Actinomycetota</taxon>
        <taxon>Actinomycetes</taxon>
        <taxon>Micrococcales</taxon>
        <taxon>Microbacteriaceae</taxon>
        <taxon>Microterricola</taxon>
    </lineage>
</organism>
<keyword evidence="2" id="KW-0812">Transmembrane</keyword>
<evidence type="ECO:0000313" key="3">
    <source>
        <dbReference type="EMBL" id="PPL17619.1"/>
    </source>
</evidence>
<evidence type="ECO:0000313" key="4">
    <source>
        <dbReference type="Proteomes" id="UP000237755"/>
    </source>
</evidence>
<sequence length="126" mass="13061">MSSPSDDFSNALSDSVDKASDKAEDAVNAAKDKAGDLAGTAKDKADDLADTAKRKADDLADSAKRKADDVYNQVRKTVGGAGGNDVIDDTAGFLRRQMRDRPWVVVGVAALVAFAMGVSVAGKGKD</sequence>
<evidence type="ECO:0000256" key="2">
    <source>
        <dbReference type="SAM" id="Phobius"/>
    </source>
</evidence>
<dbReference type="EMBL" id="MPZN01000036">
    <property type="protein sequence ID" value="PPL17619.1"/>
    <property type="molecule type" value="Genomic_DNA"/>
</dbReference>
<gene>
    <name evidence="3" type="ORF">GY24_11145</name>
</gene>
<comment type="caution">
    <text evidence="3">The sequence shown here is derived from an EMBL/GenBank/DDBJ whole genome shotgun (WGS) entry which is preliminary data.</text>
</comment>
<feature type="compositionally biased region" description="Polar residues" evidence="1">
    <location>
        <begin position="1"/>
        <end position="13"/>
    </location>
</feature>